<dbReference type="AlphaFoldDB" id="A0A5A9NRK9"/>
<name>A0A5A9NRK9_9TELE</name>
<reference evidence="2 3" key="1">
    <citation type="journal article" date="2019" name="Mol. Ecol. Resour.">
        <title>Chromosome-level genome assembly of Triplophysa tibetana, a fish adapted to the harsh high-altitude environment of the Tibetan Plateau.</title>
        <authorList>
            <person name="Yang X."/>
            <person name="Liu H."/>
            <person name="Ma Z."/>
            <person name="Zou Y."/>
            <person name="Zou M."/>
            <person name="Mao Y."/>
            <person name="Li X."/>
            <person name="Wang H."/>
            <person name="Chen T."/>
            <person name="Wang W."/>
            <person name="Yang R."/>
        </authorList>
    </citation>
    <scope>NUCLEOTIDE SEQUENCE [LARGE SCALE GENOMIC DNA]</scope>
    <source>
        <strain evidence="2">TTIB1903HZAU</strain>
        <tissue evidence="2">Muscle</tissue>
    </source>
</reference>
<evidence type="ECO:0000256" key="1">
    <source>
        <dbReference type="SAM" id="MobiDB-lite"/>
    </source>
</evidence>
<evidence type="ECO:0000313" key="3">
    <source>
        <dbReference type="Proteomes" id="UP000324632"/>
    </source>
</evidence>
<gene>
    <name evidence="2" type="ORF">E1301_Tti006155</name>
</gene>
<feature type="region of interest" description="Disordered" evidence="1">
    <location>
        <begin position="1"/>
        <end position="44"/>
    </location>
</feature>
<evidence type="ECO:0000313" key="2">
    <source>
        <dbReference type="EMBL" id="KAA0711556.1"/>
    </source>
</evidence>
<sequence length="112" mass="12730">MRLPKQQPGPNKRDRNTSDGVSCHFHQPTSLKERPSREKNPENLSRLVTGTRLHLKGRCRSGEGPAPPTPPQTPRLTRFLLKAPDSCVSRCQSFRPVCVRDEHLLRAVREPM</sequence>
<feature type="region of interest" description="Disordered" evidence="1">
    <location>
        <begin position="56"/>
        <end position="76"/>
    </location>
</feature>
<organism evidence="2 3">
    <name type="scientific">Triplophysa tibetana</name>
    <dbReference type="NCBI Taxonomy" id="1572043"/>
    <lineage>
        <taxon>Eukaryota</taxon>
        <taxon>Metazoa</taxon>
        <taxon>Chordata</taxon>
        <taxon>Craniata</taxon>
        <taxon>Vertebrata</taxon>
        <taxon>Euteleostomi</taxon>
        <taxon>Actinopterygii</taxon>
        <taxon>Neopterygii</taxon>
        <taxon>Teleostei</taxon>
        <taxon>Ostariophysi</taxon>
        <taxon>Cypriniformes</taxon>
        <taxon>Nemacheilidae</taxon>
        <taxon>Triplophysa</taxon>
    </lineage>
</organism>
<dbReference type="Proteomes" id="UP000324632">
    <property type="component" value="Chromosome 15"/>
</dbReference>
<keyword evidence="3" id="KW-1185">Reference proteome</keyword>
<comment type="caution">
    <text evidence="2">The sequence shown here is derived from an EMBL/GenBank/DDBJ whole genome shotgun (WGS) entry which is preliminary data.</text>
</comment>
<dbReference type="EMBL" id="SOYY01000015">
    <property type="protein sequence ID" value="KAA0711556.1"/>
    <property type="molecule type" value="Genomic_DNA"/>
</dbReference>
<feature type="compositionally biased region" description="Basic and acidic residues" evidence="1">
    <location>
        <begin position="31"/>
        <end position="41"/>
    </location>
</feature>
<proteinExistence type="predicted"/>
<accession>A0A5A9NRK9</accession>
<protein>
    <submittedName>
        <fullName evidence="2">Uncharacterized protein</fullName>
    </submittedName>
</protein>